<keyword evidence="1" id="KW-0472">Membrane</keyword>
<protein>
    <submittedName>
        <fullName evidence="3">Uncharacterized protein</fullName>
    </submittedName>
</protein>
<dbReference type="Proteomes" id="UP001451303">
    <property type="component" value="Unassembled WGS sequence"/>
</dbReference>
<keyword evidence="1" id="KW-1133">Transmembrane helix</keyword>
<evidence type="ECO:0000313" key="4">
    <source>
        <dbReference type="Proteomes" id="UP001451303"/>
    </source>
</evidence>
<feature type="chain" id="PRO_5046734540" evidence="2">
    <location>
        <begin position="22"/>
        <end position="108"/>
    </location>
</feature>
<proteinExistence type="predicted"/>
<comment type="caution">
    <text evidence="3">The sequence shown here is derived from an EMBL/GenBank/DDBJ whole genome shotgun (WGS) entry which is preliminary data.</text>
</comment>
<keyword evidence="2" id="KW-0732">Signal</keyword>
<sequence length="108" mass="11202">MRLAASLSVAVLLAAAEVTMATPSPSITAAPTASNNLLNTATSEKPSVFTTITCSPNGNSEEAGEYVRHNCKVYEYRLRELESNAGSAVPLLGSLLGMAAVATITILF</sequence>
<keyword evidence="1" id="KW-0812">Transmembrane</keyword>
<reference evidence="3 4" key="1">
    <citation type="submission" date="2023-09" db="EMBL/GenBank/DDBJ databases">
        <title>Multi-omics analysis of a traditional fermented food reveals byproduct-associated fungal strains for waste-to-food upcycling.</title>
        <authorList>
            <consortium name="Lawrence Berkeley National Laboratory"/>
            <person name="Rekdal V.M."/>
            <person name="Villalobos-Escobedo J.M."/>
            <person name="Rodriguez-Valeron N."/>
            <person name="Garcia M.O."/>
            <person name="Vasquez D.P."/>
            <person name="Damayanti I."/>
            <person name="Sorensen P.M."/>
            <person name="Baidoo E.E."/>
            <person name="De Carvalho A.C."/>
            <person name="Riley R."/>
            <person name="Lipzen A."/>
            <person name="He G."/>
            <person name="Yan M."/>
            <person name="Haridas S."/>
            <person name="Daum C."/>
            <person name="Yoshinaga Y."/>
            <person name="Ng V."/>
            <person name="Grigoriev I.V."/>
            <person name="Munk R."/>
            <person name="Nuraida L."/>
            <person name="Wijaya C.H."/>
            <person name="Morales P.-C."/>
            <person name="Keasling J.D."/>
        </authorList>
    </citation>
    <scope>NUCLEOTIDE SEQUENCE [LARGE SCALE GENOMIC DNA]</scope>
    <source>
        <strain evidence="3 4">FGSC 2613</strain>
    </source>
</reference>
<organism evidence="3 4">
    <name type="scientific">Neurospora intermedia</name>
    <dbReference type="NCBI Taxonomy" id="5142"/>
    <lineage>
        <taxon>Eukaryota</taxon>
        <taxon>Fungi</taxon>
        <taxon>Dikarya</taxon>
        <taxon>Ascomycota</taxon>
        <taxon>Pezizomycotina</taxon>
        <taxon>Sordariomycetes</taxon>
        <taxon>Sordariomycetidae</taxon>
        <taxon>Sordariales</taxon>
        <taxon>Sordariaceae</taxon>
        <taxon>Neurospora</taxon>
    </lineage>
</organism>
<feature type="signal peptide" evidence="2">
    <location>
        <begin position="1"/>
        <end position="21"/>
    </location>
</feature>
<evidence type="ECO:0000256" key="2">
    <source>
        <dbReference type="SAM" id="SignalP"/>
    </source>
</evidence>
<keyword evidence="4" id="KW-1185">Reference proteome</keyword>
<evidence type="ECO:0000313" key="3">
    <source>
        <dbReference type="EMBL" id="KAL0466508.1"/>
    </source>
</evidence>
<evidence type="ECO:0000256" key="1">
    <source>
        <dbReference type="SAM" id="Phobius"/>
    </source>
</evidence>
<accession>A0ABR3D1E0</accession>
<dbReference type="EMBL" id="JAVLET010000012">
    <property type="protein sequence ID" value="KAL0466508.1"/>
    <property type="molecule type" value="Genomic_DNA"/>
</dbReference>
<gene>
    <name evidence="3" type="ORF">QR685DRAFT_547601</name>
</gene>
<name>A0ABR3D1E0_NEUIN</name>
<feature type="transmembrane region" description="Helical" evidence="1">
    <location>
        <begin position="88"/>
        <end position="107"/>
    </location>
</feature>